<sequence length="242" mass="27833">MFCRGNHKKYCYLILISFIFLSLFKAHAHEQKQNNFSIDYLHLDKKYYKFIKKNGKFYDEDIQTIIHKVDEGEKKNTFFVGISTGINMNFGLSFMSGPIFGADTTKIVSNYTMLNLRAGYQNYTSQVFPINTFGYQIYLDIMSSFGSNALFFSGLNADFLYDFLNIDDTFFTLNLGVGFGGANITGLQTLYDNSFEIAYKINLGIGVRFLQHHRIIYITNAIQGLQRGFIGITFMIGYDYVF</sequence>
<dbReference type="EMBL" id="NXLQ01000005">
    <property type="protein sequence ID" value="RDU66356.1"/>
    <property type="molecule type" value="Genomic_DNA"/>
</dbReference>
<keyword evidence="3" id="KW-1185">Reference proteome</keyword>
<reference evidence="2 3" key="1">
    <citation type="submission" date="2018-04" db="EMBL/GenBank/DDBJ databases">
        <title>Novel Campyloabacter and Helicobacter Species and Strains.</title>
        <authorList>
            <person name="Mannion A.J."/>
            <person name="Shen Z."/>
            <person name="Fox J.G."/>
        </authorList>
    </citation>
    <scope>NUCLEOTIDE SEQUENCE [LARGE SCALE GENOMIC DNA]</scope>
    <source>
        <strain evidence="2 3">MIT 17-337</strain>
    </source>
</reference>
<comment type="caution">
    <text evidence="2">The sequence shown here is derived from an EMBL/GenBank/DDBJ whole genome shotgun (WGS) entry which is preliminary data.</text>
</comment>
<dbReference type="OrthoDB" id="5328712at2"/>
<organism evidence="2 3">
    <name type="scientific">Helicobacter didelphidarum</name>
    <dbReference type="NCBI Taxonomy" id="2040648"/>
    <lineage>
        <taxon>Bacteria</taxon>
        <taxon>Pseudomonadati</taxon>
        <taxon>Campylobacterota</taxon>
        <taxon>Epsilonproteobacteria</taxon>
        <taxon>Campylobacterales</taxon>
        <taxon>Helicobacteraceae</taxon>
        <taxon>Helicobacter</taxon>
    </lineage>
</organism>
<keyword evidence="1" id="KW-0732">Signal</keyword>
<gene>
    <name evidence="2" type="ORF">CQA53_03810</name>
</gene>
<feature type="chain" id="PRO_5017654233" description="Outer membrane beta-barrel protein" evidence="1">
    <location>
        <begin position="29"/>
        <end position="242"/>
    </location>
</feature>
<evidence type="ECO:0000256" key="1">
    <source>
        <dbReference type="SAM" id="SignalP"/>
    </source>
</evidence>
<evidence type="ECO:0000313" key="3">
    <source>
        <dbReference type="Proteomes" id="UP000256379"/>
    </source>
</evidence>
<dbReference type="RefSeq" id="WP_115542704.1">
    <property type="nucleotide sequence ID" value="NZ_NXLQ01000005.1"/>
</dbReference>
<accession>A0A3D8IN84</accession>
<evidence type="ECO:0008006" key="4">
    <source>
        <dbReference type="Google" id="ProtNLM"/>
    </source>
</evidence>
<evidence type="ECO:0000313" key="2">
    <source>
        <dbReference type="EMBL" id="RDU66356.1"/>
    </source>
</evidence>
<protein>
    <recommendedName>
        <fullName evidence="4">Outer membrane beta-barrel protein</fullName>
    </recommendedName>
</protein>
<proteinExistence type="predicted"/>
<name>A0A3D8IN84_9HELI</name>
<dbReference type="Proteomes" id="UP000256379">
    <property type="component" value="Unassembled WGS sequence"/>
</dbReference>
<feature type="signal peptide" evidence="1">
    <location>
        <begin position="1"/>
        <end position="28"/>
    </location>
</feature>
<dbReference type="AlphaFoldDB" id="A0A3D8IN84"/>